<dbReference type="Pfam" id="PF05659">
    <property type="entry name" value="RPW8"/>
    <property type="match status" value="1"/>
</dbReference>
<keyword evidence="4" id="KW-1185">Reference proteome</keyword>
<gene>
    <name evidence="3" type="ORF">GH714_031754</name>
</gene>
<feature type="compositionally biased region" description="Polar residues" evidence="1">
    <location>
        <begin position="119"/>
        <end position="138"/>
    </location>
</feature>
<name>A0A6A6L3Y2_HEVBR</name>
<feature type="domain" description="RPW8" evidence="2">
    <location>
        <begin position="2"/>
        <end position="60"/>
    </location>
</feature>
<reference evidence="3 4" key="1">
    <citation type="journal article" date="2020" name="Mol. Plant">
        <title>The Chromosome-Based Rubber Tree Genome Provides New Insights into Spurge Genome Evolution and Rubber Biosynthesis.</title>
        <authorList>
            <person name="Liu J."/>
            <person name="Shi C."/>
            <person name="Shi C.C."/>
            <person name="Li W."/>
            <person name="Zhang Q.J."/>
            <person name="Zhang Y."/>
            <person name="Li K."/>
            <person name="Lu H.F."/>
            <person name="Shi C."/>
            <person name="Zhu S.T."/>
            <person name="Xiao Z.Y."/>
            <person name="Nan H."/>
            <person name="Yue Y."/>
            <person name="Zhu X.G."/>
            <person name="Wu Y."/>
            <person name="Hong X.N."/>
            <person name="Fan G.Y."/>
            <person name="Tong Y."/>
            <person name="Zhang D."/>
            <person name="Mao C.L."/>
            <person name="Liu Y.L."/>
            <person name="Hao S.J."/>
            <person name="Liu W.Q."/>
            <person name="Lv M.Q."/>
            <person name="Zhang H.B."/>
            <person name="Liu Y."/>
            <person name="Hu-Tang G.R."/>
            <person name="Wang J.P."/>
            <person name="Wang J.H."/>
            <person name="Sun Y.H."/>
            <person name="Ni S.B."/>
            <person name="Chen W.B."/>
            <person name="Zhang X.C."/>
            <person name="Jiao Y.N."/>
            <person name="Eichler E.E."/>
            <person name="Li G.H."/>
            <person name="Liu X."/>
            <person name="Gao L.Z."/>
        </authorList>
    </citation>
    <scope>NUCLEOTIDE SEQUENCE [LARGE SCALE GENOMIC DNA]</scope>
    <source>
        <strain evidence="4">cv. GT1</strain>
        <tissue evidence="3">Leaf</tissue>
    </source>
</reference>
<protein>
    <recommendedName>
        <fullName evidence="2">RPW8 domain-containing protein</fullName>
    </recommendedName>
</protein>
<evidence type="ECO:0000313" key="4">
    <source>
        <dbReference type="Proteomes" id="UP000467840"/>
    </source>
</evidence>
<evidence type="ECO:0000313" key="3">
    <source>
        <dbReference type="EMBL" id="KAF2295155.1"/>
    </source>
</evidence>
<dbReference type="InterPro" id="IPR008808">
    <property type="entry name" value="Powdery_mildew-R_dom"/>
</dbReference>
<evidence type="ECO:0000259" key="2">
    <source>
        <dbReference type="Pfam" id="PF05659"/>
    </source>
</evidence>
<accession>A0A6A6L3Y2</accession>
<sequence>MEVVSGAILGVAFQQLHDSIVRAKVTASAFKFQLQFLENKAQILTRKFNEIKDLNLENKLPAEKRKFAKRLEELDASFQELLKVDFQVAQLKNILETLLKVIEMNKKPGIMDKKLDLGSNPSGLSTRENYESPGTASARNKGDSSRVKVLFEKRSEKVIHIRFN</sequence>
<dbReference type="EMBL" id="JAAGAX010000013">
    <property type="protein sequence ID" value="KAF2295155.1"/>
    <property type="molecule type" value="Genomic_DNA"/>
</dbReference>
<feature type="region of interest" description="Disordered" evidence="1">
    <location>
        <begin position="113"/>
        <end position="143"/>
    </location>
</feature>
<evidence type="ECO:0000256" key="1">
    <source>
        <dbReference type="SAM" id="MobiDB-lite"/>
    </source>
</evidence>
<dbReference type="AlphaFoldDB" id="A0A6A6L3Y2"/>
<proteinExistence type="predicted"/>
<dbReference type="Proteomes" id="UP000467840">
    <property type="component" value="Chromosome 7"/>
</dbReference>
<comment type="caution">
    <text evidence="3">The sequence shown here is derived from an EMBL/GenBank/DDBJ whole genome shotgun (WGS) entry which is preliminary data.</text>
</comment>
<organism evidence="3 4">
    <name type="scientific">Hevea brasiliensis</name>
    <name type="common">Para rubber tree</name>
    <name type="synonym">Siphonia brasiliensis</name>
    <dbReference type="NCBI Taxonomy" id="3981"/>
    <lineage>
        <taxon>Eukaryota</taxon>
        <taxon>Viridiplantae</taxon>
        <taxon>Streptophyta</taxon>
        <taxon>Embryophyta</taxon>
        <taxon>Tracheophyta</taxon>
        <taxon>Spermatophyta</taxon>
        <taxon>Magnoliopsida</taxon>
        <taxon>eudicotyledons</taxon>
        <taxon>Gunneridae</taxon>
        <taxon>Pentapetalae</taxon>
        <taxon>rosids</taxon>
        <taxon>fabids</taxon>
        <taxon>Malpighiales</taxon>
        <taxon>Euphorbiaceae</taxon>
        <taxon>Crotonoideae</taxon>
        <taxon>Micrandreae</taxon>
        <taxon>Hevea</taxon>
    </lineage>
</organism>